<name>A0A7G2CQG0_9TRYP</name>
<evidence type="ECO:0000313" key="2">
    <source>
        <dbReference type="Proteomes" id="UP000515908"/>
    </source>
</evidence>
<sequence>MTRQRRPHPPHTATVPAEVDSTLDSVLDSFFREDLLDEALLDAATAEEFKASPATGKDTTKPSTTTMDKKLAEKMTKQFR</sequence>
<reference evidence="1 2" key="1">
    <citation type="submission" date="2020-08" db="EMBL/GenBank/DDBJ databases">
        <authorList>
            <person name="Newling K."/>
            <person name="Davey J."/>
            <person name="Forrester S."/>
        </authorList>
    </citation>
    <scope>NUCLEOTIDE SEQUENCE [LARGE SCALE GENOMIC DNA]</scope>
    <source>
        <strain evidence="2">Crithidia deanei Carvalho (ATCC PRA-265)</strain>
    </source>
</reference>
<accession>A0A7G2CQG0</accession>
<gene>
    <name evidence="1" type="ORF">ADEAN_000912100</name>
</gene>
<dbReference type="Proteomes" id="UP000515908">
    <property type="component" value="Chromosome 22"/>
</dbReference>
<dbReference type="EMBL" id="LR877166">
    <property type="protein sequence ID" value="CAD2221589.1"/>
    <property type="molecule type" value="Genomic_DNA"/>
</dbReference>
<dbReference type="VEuPathDB" id="TriTrypDB:ADEAN_000912100"/>
<organism evidence="1 2">
    <name type="scientific">Angomonas deanei</name>
    <dbReference type="NCBI Taxonomy" id="59799"/>
    <lineage>
        <taxon>Eukaryota</taxon>
        <taxon>Discoba</taxon>
        <taxon>Euglenozoa</taxon>
        <taxon>Kinetoplastea</taxon>
        <taxon>Metakinetoplastina</taxon>
        <taxon>Trypanosomatida</taxon>
        <taxon>Trypanosomatidae</taxon>
        <taxon>Strigomonadinae</taxon>
        <taxon>Angomonas</taxon>
    </lineage>
</organism>
<dbReference type="AlphaFoldDB" id="A0A7G2CQG0"/>
<proteinExistence type="predicted"/>
<protein>
    <submittedName>
        <fullName evidence="1">Uncharacterized protein</fullName>
    </submittedName>
</protein>
<keyword evidence="2" id="KW-1185">Reference proteome</keyword>
<evidence type="ECO:0000313" key="1">
    <source>
        <dbReference type="EMBL" id="CAD2221589.1"/>
    </source>
</evidence>